<sequence>MKKLRIRRRTAIYVTSILGVVLVSVLLYIFFLEHSAQFMQFFDPDKDKLLLMRTFRDRSPKDALLLILLTALTSAVPALSSSVICIFNGVCFGPFLGLLLNITGNTLGNSLVAGFFRKFSDEREPDHKHKRPNRLFERLAHFKNKMLALILGYMIPIIPSSLVNYFGAKSKISSKKQLLCIIIGVIPTSFLYAYGGEAIFNGNVVRLGVSILCVVVLGAAGIEFYRKHRHEKK</sequence>
<dbReference type="InterPro" id="IPR015414">
    <property type="entry name" value="TMEM64"/>
</dbReference>
<comment type="caution">
    <text evidence="8">The sequence shown here is derived from an EMBL/GenBank/DDBJ whole genome shotgun (WGS) entry which is preliminary data.</text>
</comment>
<keyword evidence="3 6" id="KW-0812">Transmembrane</keyword>
<gene>
    <name evidence="8" type="ORF">AALT52_05265</name>
</gene>
<protein>
    <recommendedName>
        <fullName evidence="6">TVP38/TMEM64 family membrane protein</fullName>
    </recommendedName>
</protein>
<name>A0ABV4DPA0_9LACO</name>
<evidence type="ECO:0000256" key="5">
    <source>
        <dbReference type="ARBA" id="ARBA00023136"/>
    </source>
</evidence>
<dbReference type="PANTHER" id="PTHR12677">
    <property type="entry name" value="GOLGI APPARATUS MEMBRANE PROTEIN TVP38-RELATED"/>
    <property type="match status" value="1"/>
</dbReference>
<proteinExistence type="inferred from homology"/>
<feature type="transmembrane region" description="Helical" evidence="6">
    <location>
        <begin position="12"/>
        <end position="31"/>
    </location>
</feature>
<feature type="transmembrane region" description="Helical" evidence="6">
    <location>
        <begin position="63"/>
        <end position="88"/>
    </location>
</feature>
<feature type="transmembrane region" description="Helical" evidence="6">
    <location>
        <begin position="178"/>
        <end position="195"/>
    </location>
</feature>
<evidence type="ECO:0000256" key="2">
    <source>
        <dbReference type="ARBA" id="ARBA00022475"/>
    </source>
</evidence>
<evidence type="ECO:0000259" key="7">
    <source>
        <dbReference type="Pfam" id="PF09335"/>
    </source>
</evidence>
<dbReference type="InterPro" id="IPR032816">
    <property type="entry name" value="VTT_dom"/>
</dbReference>
<comment type="similarity">
    <text evidence="6">Belongs to the TVP38/TMEM64 family.</text>
</comment>
<dbReference type="EMBL" id="JBCLUF010000014">
    <property type="protein sequence ID" value="MEY8662295.1"/>
    <property type="molecule type" value="Genomic_DNA"/>
</dbReference>
<dbReference type="Proteomes" id="UP001565236">
    <property type="component" value="Unassembled WGS sequence"/>
</dbReference>
<accession>A0ABV4DPA0</accession>
<feature type="domain" description="VTT" evidence="7">
    <location>
        <begin position="81"/>
        <end position="197"/>
    </location>
</feature>
<feature type="transmembrane region" description="Helical" evidence="6">
    <location>
        <begin position="146"/>
        <end position="166"/>
    </location>
</feature>
<evidence type="ECO:0000256" key="1">
    <source>
        <dbReference type="ARBA" id="ARBA00004651"/>
    </source>
</evidence>
<evidence type="ECO:0000256" key="4">
    <source>
        <dbReference type="ARBA" id="ARBA00022989"/>
    </source>
</evidence>
<keyword evidence="9" id="KW-1185">Reference proteome</keyword>
<keyword evidence="5 6" id="KW-0472">Membrane</keyword>
<feature type="transmembrane region" description="Helical" evidence="6">
    <location>
        <begin position="95"/>
        <end position="116"/>
    </location>
</feature>
<evidence type="ECO:0000256" key="6">
    <source>
        <dbReference type="RuleBase" id="RU366058"/>
    </source>
</evidence>
<evidence type="ECO:0000256" key="3">
    <source>
        <dbReference type="ARBA" id="ARBA00022692"/>
    </source>
</evidence>
<feature type="transmembrane region" description="Helical" evidence="6">
    <location>
        <begin position="207"/>
        <end position="225"/>
    </location>
</feature>
<dbReference type="Pfam" id="PF09335">
    <property type="entry name" value="VTT_dom"/>
    <property type="match status" value="1"/>
</dbReference>
<keyword evidence="4 6" id="KW-1133">Transmembrane helix</keyword>
<dbReference type="RefSeq" id="WP_369941725.1">
    <property type="nucleotide sequence ID" value="NZ_JBCLUF010000014.1"/>
</dbReference>
<evidence type="ECO:0000313" key="9">
    <source>
        <dbReference type="Proteomes" id="UP001565236"/>
    </source>
</evidence>
<evidence type="ECO:0000313" key="8">
    <source>
        <dbReference type="EMBL" id="MEY8662295.1"/>
    </source>
</evidence>
<reference evidence="8 9" key="1">
    <citation type="submission" date="2024-03" db="EMBL/GenBank/DDBJ databases">
        <title>Mouse gut bacterial collection (mGBC) of GemPharmatech.</title>
        <authorList>
            <person name="He Y."/>
            <person name="Dong L."/>
            <person name="Wu D."/>
            <person name="Gao X."/>
            <person name="Lin Z."/>
        </authorList>
    </citation>
    <scope>NUCLEOTIDE SEQUENCE [LARGE SCALE GENOMIC DNA]</scope>
    <source>
        <strain evidence="8 9">15-30</strain>
    </source>
</reference>
<dbReference type="PANTHER" id="PTHR12677:SF49">
    <property type="entry name" value="TVP38_TMEM64 FAMILY MEMBRANE PROTEIN"/>
    <property type="match status" value="1"/>
</dbReference>
<comment type="subcellular location">
    <subcellularLocation>
        <location evidence="1 6">Cell membrane</location>
        <topology evidence="1 6">Multi-pass membrane protein</topology>
    </subcellularLocation>
</comment>
<keyword evidence="2 6" id="KW-1003">Cell membrane</keyword>
<organism evidence="8 9">
    <name type="scientific">Ligilactobacillus faecis</name>
    <dbReference type="NCBI Taxonomy" id="762833"/>
    <lineage>
        <taxon>Bacteria</taxon>
        <taxon>Bacillati</taxon>
        <taxon>Bacillota</taxon>
        <taxon>Bacilli</taxon>
        <taxon>Lactobacillales</taxon>
        <taxon>Lactobacillaceae</taxon>
        <taxon>Ligilactobacillus</taxon>
    </lineage>
</organism>